<feature type="non-terminal residue" evidence="1">
    <location>
        <position position="210"/>
    </location>
</feature>
<organism evidence="1 2">
    <name type="scientific">Rotaria sordida</name>
    <dbReference type="NCBI Taxonomy" id="392033"/>
    <lineage>
        <taxon>Eukaryota</taxon>
        <taxon>Metazoa</taxon>
        <taxon>Spiralia</taxon>
        <taxon>Gnathifera</taxon>
        <taxon>Rotifera</taxon>
        <taxon>Eurotatoria</taxon>
        <taxon>Bdelloidea</taxon>
        <taxon>Philodinida</taxon>
        <taxon>Philodinidae</taxon>
        <taxon>Rotaria</taxon>
    </lineage>
</organism>
<gene>
    <name evidence="1" type="ORF">JBS370_LOCUS40167</name>
</gene>
<proteinExistence type="predicted"/>
<sequence length="210" mass="25264">YYYLKEKNILLKEYILILFDWIKFITLNRDAIKNNKNNVELKIILKFQVIGEFLYNSEIFRFILSKVYSNSNDAERIIYYLDKVSAHRRSLNLILKTLEKRKSEYGQIYKNIQWSFIEPIKTIIELKETPSSSFDKIWLGCGFENDETKTKFQHKFIKNKFHSYDSNLKLLTCLQSEIRMIDYLIEQNIKEVYDKDVEIGISKLPYYLCS</sequence>
<dbReference type="EMBL" id="CAJOBD010033722">
    <property type="protein sequence ID" value="CAF4294083.1"/>
    <property type="molecule type" value="Genomic_DNA"/>
</dbReference>
<name>A0A820HIQ1_9BILA</name>
<evidence type="ECO:0000313" key="1">
    <source>
        <dbReference type="EMBL" id="CAF4294083.1"/>
    </source>
</evidence>
<protein>
    <submittedName>
        <fullName evidence="1">Uncharacterized protein</fullName>
    </submittedName>
</protein>
<dbReference type="Proteomes" id="UP000663836">
    <property type="component" value="Unassembled WGS sequence"/>
</dbReference>
<feature type="non-terminal residue" evidence="1">
    <location>
        <position position="1"/>
    </location>
</feature>
<dbReference type="AlphaFoldDB" id="A0A820HIQ1"/>
<reference evidence="1" key="1">
    <citation type="submission" date="2021-02" db="EMBL/GenBank/DDBJ databases">
        <authorList>
            <person name="Nowell W R."/>
        </authorList>
    </citation>
    <scope>NUCLEOTIDE SEQUENCE</scope>
</reference>
<comment type="caution">
    <text evidence="1">The sequence shown here is derived from an EMBL/GenBank/DDBJ whole genome shotgun (WGS) entry which is preliminary data.</text>
</comment>
<accession>A0A820HIQ1</accession>
<evidence type="ECO:0000313" key="2">
    <source>
        <dbReference type="Proteomes" id="UP000663836"/>
    </source>
</evidence>